<name>A0A6A3B3Q2_HIBSY</name>
<keyword evidence="1" id="KW-0880">Kelch repeat</keyword>
<sequence length="195" mass="21758">MRAEEIKTDMYISSWPSDLAHEKWVKLPVSSAHPSARYKHAATVADEKLYINVGSRNGLYLSDIQVFDLRSLTWYSLKLKIDPSDDKSEDNGLQEVLPGISDHSMIKWENRLLLLGGNSKKSSDVMIVHFINLETHVCGVMETFGKTPVERGGHSVTVAGSKLIVFGGEDRSRKLLNDVHVFDLQTMTLSAVEAT</sequence>
<evidence type="ECO:0000256" key="1">
    <source>
        <dbReference type="ARBA" id="ARBA00022441"/>
    </source>
</evidence>
<gene>
    <name evidence="3" type="ORF">F3Y22_tig00110328pilonHSYRG00256</name>
</gene>
<evidence type="ECO:0000313" key="4">
    <source>
        <dbReference type="Proteomes" id="UP000436088"/>
    </source>
</evidence>
<evidence type="ECO:0000256" key="2">
    <source>
        <dbReference type="ARBA" id="ARBA00022737"/>
    </source>
</evidence>
<dbReference type="GO" id="GO:0016874">
    <property type="term" value="F:ligase activity"/>
    <property type="evidence" value="ECO:0007669"/>
    <property type="project" value="UniProtKB-KW"/>
</dbReference>
<reference evidence="3" key="1">
    <citation type="submission" date="2019-09" db="EMBL/GenBank/DDBJ databases">
        <title>Draft genome information of white flower Hibiscus syriacus.</title>
        <authorList>
            <person name="Kim Y.-M."/>
        </authorList>
    </citation>
    <scope>NUCLEOTIDE SEQUENCE [LARGE SCALE GENOMIC DNA]</scope>
    <source>
        <strain evidence="3">YM2019G1</strain>
    </source>
</reference>
<dbReference type="Pfam" id="PF24681">
    <property type="entry name" value="Kelch_KLHDC2_KLHL20_DRC7"/>
    <property type="match status" value="1"/>
</dbReference>
<dbReference type="PANTHER" id="PTHR46093">
    <property type="entry name" value="ACYL-COA-BINDING DOMAIN-CONTAINING PROTEIN 5"/>
    <property type="match status" value="1"/>
</dbReference>
<keyword evidence="2" id="KW-0677">Repeat</keyword>
<comment type="caution">
    <text evidence="3">The sequence shown here is derived from an EMBL/GenBank/DDBJ whole genome shotgun (WGS) entry which is preliminary data.</text>
</comment>
<dbReference type="Proteomes" id="UP000436088">
    <property type="component" value="Unassembled WGS sequence"/>
</dbReference>
<dbReference type="InterPro" id="IPR015915">
    <property type="entry name" value="Kelch-typ_b-propeller"/>
</dbReference>
<evidence type="ECO:0000313" key="3">
    <source>
        <dbReference type="EMBL" id="KAE8709729.1"/>
    </source>
</evidence>
<accession>A0A6A3B3Q2</accession>
<dbReference type="SUPFAM" id="SSF117281">
    <property type="entry name" value="Kelch motif"/>
    <property type="match status" value="1"/>
</dbReference>
<dbReference type="Gene3D" id="2.120.10.80">
    <property type="entry name" value="Kelch-type beta propeller"/>
    <property type="match status" value="1"/>
</dbReference>
<dbReference type="PANTHER" id="PTHR46093:SF5">
    <property type="entry name" value="OS02G0822800 PROTEIN"/>
    <property type="match status" value="1"/>
</dbReference>
<keyword evidence="3" id="KW-0436">Ligase</keyword>
<proteinExistence type="predicted"/>
<dbReference type="EMBL" id="VEPZ02000934">
    <property type="protein sequence ID" value="KAE8709729.1"/>
    <property type="molecule type" value="Genomic_DNA"/>
</dbReference>
<dbReference type="AlphaFoldDB" id="A0A6A3B3Q2"/>
<organism evidence="3 4">
    <name type="scientific">Hibiscus syriacus</name>
    <name type="common">Rose of Sharon</name>
    <dbReference type="NCBI Taxonomy" id="106335"/>
    <lineage>
        <taxon>Eukaryota</taxon>
        <taxon>Viridiplantae</taxon>
        <taxon>Streptophyta</taxon>
        <taxon>Embryophyta</taxon>
        <taxon>Tracheophyta</taxon>
        <taxon>Spermatophyta</taxon>
        <taxon>Magnoliopsida</taxon>
        <taxon>eudicotyledons</taxon>
        <taxon>Gunneridae</taxon>
        <taxon>Pentapetalae</taxon>
        <taxon>rosids</taxon>
        <taxon>malvids</taxon>
        <taxon>Malvales</taxon>
        <taxon>Malvaceae</taxon>
        <taxon>Malvoideae</taxon>
        <taxon>Hibiscus</taxon>
    </lineage>
</organism>
<protein>
    <submittedName>
        <fullName evidence="3">AMP dependent CoA ligase</fullName>
    </submittedName>
</protein>
<keyword evidence="4" id="KW-1185">Reference proteome</keyword>